<proteinExistence type="predicted"/>
<reference evidence="1 2" key="1">
    <citation type="submission" date="2018-05" db="EMBL/GenBank/DDBJ databases">
        <title>Whole genome sequencing for identification of molecular markers to develop diagnostic detection tools for the regulated plant pathogen Lachnellula willkommii.</title>
        <authorList>
            <person name="Giroux E."/>
            <person name="Bilodeau G."/>
        </authorList>
    </citation>
    <scope>NUCLEOTIDE SEQUENCE [LARGE SCALE GENOMIC DNA]</scope>
    <source>
        <strain evidence="1 2">CBS 203.66</strain>
    </source>
</reference>
<sequence length="67" mass="7826">MCSYQQVEFRCGHARYIVKAWCTAYETTHKRCPPLVVAIDFRLDEQCGDCRPLDPPTWWNVYAQNSG</sequence>
<dbReference type="OrthoDB" id="3700495at2759"/>
<gene>
    <name evidence="1" type="ORF">LARI1_G008553</name>
</gene>
<dbReference type="EMBL" id="QGMF01000247">
    <property type="protein sequence ID" value="TVY17526.1"/>
    <property type="molecule type" value="Genomic_DNA"/>
</dbReference>
<name>A0A8T9BDF9_9HELO</name>
<comment type="caution">
    <text evidence="1">The sequence shown here is derived from an EMBL/GenBank/DDBJ whole genome shotgun (WGS) entry which is preliminary data.</text>
</comment>
<dbReference type="AlphaFoldDB" id="A0A8T9BDF9"/>
<keyword evidence="2" id="KW-1185">Reference proteome</keyword>
<dbReference type="Proteomes" id="UP000469559">
    <property type="component" value="Unassembled WGS sequence"/>
</dbReference>
<protein>
    <submittedName>
        <fullName evidence="1">Uncharacterized protein</fullName>
    </submittedName>
</protein>
<organism evidence="1 2">
    <name type="scientific">Lachnellula arida</name>
    <dbReference type="NCBI Taxonomy" id="1316785"/>
    <lineage>
        <taxon>Eukaryota</taxon>
        <taxon>Fungi</taxon>
        <taxon>Dikarya</taxon>
        <taxon>Ascomycota</taxon>
        <taxon>Pezizomycotina</taxon>
        <taxon>Leotiomycetes</taxon>
        <taxon>Helotiales</taxon>
        <taxon>Lachnaceae</taxon>
        <taxon>Lachnellula</taxon>
    </lineage>
</organism>
<evidence type="ECO:0000313" key="1">
    <source>
        <dbReference type="EMBL" id="TVY17526.1"/>
    </source>
</evidence>
<evidence type="ECO:0000313" key="2">
    <source>
        <dbReference type="Proteomes" id="UP000469559"/>
    </source>
</evidence>
<accession>A0A8T9BDF9</accession>